<dbReference type="Gene3D" id="1.20.1720.10">
    <property type="entry name" value="Multidrug resistance protein D"/>
    <property type="match status" value="1"/>
</dbReference>
<dbReference type="InterPro" id="IPR036259">
    <property type="entry name" value="MFS_trans_sf"/>
</dbReference>
<evidence type="ECO:0000313" key="11">
    <source>
        <dbReference type="Proteomes" id="UP000655443"/>
    </source>
</evidence>
<dbReference type="PROSITE" id="PS50850">
    <property type="entry name" value="MFS"/>
    <property type="match status" value="1"/>
</dbReference>
<protein>
    <submittedName>
        <fullName evidence="10">MFS transporter</fullName>
    </submittedName>
</protein>
<feature type="transmembrane region" description="Helical" evidence="8">
    <location>
        <begin position="213"/>
        <end position="232"/>
    </location>
</feature>
<evidence type="ECO:0000259" key="9">
    <source>
        <dbReference type="PROSITE" id="PS50850"/>
    </source>
</evidence>
<evidence type="ECO:0000256" key="8">
    <source>
        <dbReference type="SAM" id="Phobius"/>
    </source>
</evidence>
<evidence type="ECO:0000256" key="3">
    <source>
        <dbReference type="ARBA" id="ARBA00022692"/>
    </source>
</evidence>
<feature type="transmembrane region" description="Helical" evidence="8">
    <location>
        <begin position="94"/>
        <end position="114"/>
    </location>
</feature>
<keyword evidence="4 8" id="KW-1133">Transmembrane helix</keyword>
<feature type="domain" description="Major facilitator superfamily (MFS) profile" evidence="9">
    <location>
        <begin position="60"/>
        <end position="499"/>
    </location>
</feature>
<feature type="transmembrane region" description="Helical" evidence="8">
    <location>
        <begin position="126"/>
        <end position="145"/>
    </location>
</feature>
<sequence length="499" mass="51070">MPNTPRQSTNTAPTHEYTPEASTDAPKSSAHTVRRRQPDRARPAAPPSGAPAAPRGGGLALLASLLGFTVITIDVSAVNIALPSIRNSFSGGMAGLQWVVDAYTLMFAALMLSAGALSDRTGARRAYAWGITLFTLASLGCALAPGIGVLIAARVAQGGAAAIVMPASLALIRQAYEDARERARAIALWTVGGSVAMAAGPVLGGLLTDSAGWRAVFLLNLPVGAVILGLLIRVPRSPRRPAALDGGGQLTAVLALAGLAFAVIEGGHRGWTSGPVLAAAALAVVSGYAFYATETRHRQPMVPLAMLRNRRVAVPLAVGFAVNAAFYGGIFLLGLYYQQLRGMSGTAAGLMFVPMSAVVTATNLVSPRMAERIGRRPVIVAGQLIFAGAMLAMLPLAAHTPVWLVLVLLLPLSIGGALVVPALTALLMDAVPGERAGTASGLLNSFRQTGGALAVALFGSLLAGPGGDFSLQGMRLGLLAVAALLLFTAALSRVLLPRG</sequence>
<keyword evidence="5 8" id="KW-0472">Membrane</keyword>
<feature type="compositionally biased region" description="Polar residues" evidence="7">
    <location>
        <begin position="1"/>
        <end position="13"/>
    </location>
</feature>
<evidence type="ECO:0000313" key="10">
    <source>
        <dbReference type="EMBL" id="GHD99033.1"/>
    </source>
</evidence>
<feature type="transmembrane region" description="Helical" evidence="8">
    <location>
        <begin position="151"/>
        <end position="173"/>
    </location>
</feature>
<dbReference type="GO" id="GO:0046677">
    <property type="term" value="P:response to antibiotic"/>
    <property type="evidence" value="ECO:0007669"/>
    <property type="project" value="UniProtKB-KW"/>
</dbReference>
<feature type="transmembrane region" description="Helical" evidence="8">
    <location>
        <begin position="343"/>
        <end position="366"/>
    </location>
</feature>
<dbReference type="EMBL" id="BMVG01000001">
    <property type="protein sequence ID" value="GHD99033.1"/>
    <property type="molecule type" value="Genomic_DNA"/>
</dbReference>
<evidence type="ECO:0000256" key="7">
    <source>
        <dbReference type="SAM" id="MobiDB-lite"/>
    </source>
</evidence>
<keyword evidence="11" id="KW-1185">Reference proteome</keyword>
<dbReference type="GO" id="GO:0022857">
    <property type="term" value="F:transmembrane transporter activity"/>
    <property type="evidence" value="ECO:0007669"/>
    <property type="project" value="InterPro"/>
</dbReference>
<dbReference type="InterPro" id="IPR011701">
    <property type="entry name" value="MFS"/>
</dbReference>
<feature type="transmembrane region" description="Helical" evidence="8">
    <location>
        <begin position="59"/>
        <end position="82"/>
    </location>
</feature>
<proteinExistence type="predicted"/>
<feature type="transmembrane region" description="Helical" evidence="8">
    <location>
        <begin position="185"/>
        <end position="207"/>
    </location>
</feature>
<dbReference type="AlphaFoldDB" id="A0A918YDK8"/>
<feature type="region of interest" description="Disordered" evidence="7">
    <location>
        <begin position="1"/>
        <end position="54"/>
    </location>
</feature>
<dbReference type="GO" id="GO:0005886">
    <property type="term" value="C:plasma membrane"/>
    <property type="evidence" value="ECO:0007669"/>
    <property type="project" value="UniProtKB-SubCell"/>
</dbReference>
<evidence type="ECO:0000256" key="1">
    <source>
        <dbReference type="ARBA" id="ARBA00004651"/>
    </source>
</evidence>
<comment type="subcellular location">
    <subcellularLocation>
        <location evidence="1">Cell membrane</location>
        <topology evidence="1">Multi-pass membrane protein</topology>
    </subcellularLocation>
</comment>
<keyword evidence="3 8" id="KW-0812">Transmembrane</keyword>
<feature type="transmembrane region" description="Helical" evidence="8">
    <location>
        <begin position="403"/>
        <end position="428"/>
    </location>
</feature>
<feature type="transmembrane region" description="Helical" evidence="8">
    <location>
        <begin position="378"/>
        <end position="397"/>
    </location>
</feature>
<dbReference type="PANTHER" id="PTHR42718">
    <property type="entry name" value="MAJOR FACILITATOR SUPERFAMILY MULTIDRUG TRANSPORTER MFSC"/>
    <property type="match status" value="1"/>
</dbReference>
<dbReference type="Pfam" id="PF07690">
    <property type="entry name" value="MFS_1"/>
    <property type="match status" value="1"/>
</dbReference>
<dbReference type="InterPro" id="IPR020846">
    <property type="entry name" value="MFS_dom"/>
</dbReference>
<keyword evidence="2" id="KW-0813">Transport</keyword>
<reference evidence="10" key="1">
    <citation type="journal article" date="2014" name="Int. J. Syst. Evol. Microbiol.">
        <title>Complete genome sequence of Corynebacterium casei LMG S-19264T (=DSM 44701T), isolated from a smear-ripened cheese.</title>
        <authorList>
            <consortium name="US DOE Joint Genome Institute (JGI-PGF)"/>
            <person name="Walter F."/>
            <person name="Albersmeier A."/>
            <person name="Kalinowski J."/>
            <person name="Ruckert C."/>
        </authorList>
    </citation>
    <scope>NUCLEOTIDE SEQUENCE</scope>
    <source>
        <strain evidence="10">JCM 4714</strain>
    </source>
</reference>
<evidence type="ECO:0000256" key="6">
    <source>
        <dbReference type="ARBA" id="ARBA00023251"/>
    </source>
</evidence>
<feature type="transmembrane region" description="Helical" evidence="8">
    <location>
        <begin position="312"/>
        <end position="337"/>
    </location>
</feature>
<comment type="caution">
    <text evidence="10">The sequence shown here is derived from an EMBL/GenBank/DDBJ whole genome shotgun (WGS) entry which is preliminary data.</text>
</comment>
<dbReference type="Proteomes" id="UP000655443">
    <property type="component" value="Unassembled WGS sequence"/>
</dbReference>
<keyword evidence="6" id="KW-0046">Antibiotic resistance</keyword>
<reference evidence="10" key="2">
    <citation type="submission" date="2020-09" db="EMBL/GenBank/DDBJ databases">
        <authorList>
            <person name="Sun Q."/>
            <person name="Ohkuma M."/>
        </authorList>
    </citation>
    <scope>NUCLEOTIDE SEQUENCE</scope>
    <source>
        <strain evidence="10">JCM 4714</strain>
    </source>
</reference>
<feature type="transmembrane region" description="Helical" evidence="8">
    <location>
        <begin position="449"/>
        <end position="467"/>
    </location>
</feature>
<dbReference type="PANTHER" id="PTHR42718:SF9">
    <property type="entry name" value="MAJOR FACILITATOR SUPERFAMILY MULTIDRUG TRANSPORTER MFSC"/>
    <property type="match status" value="1"/>
</dbReference>
<accession>A0A918YDK8</accession>
<feature type="transmembrane region" description="Helical" evidence="8">
    <location>
        <begin position="270"/>
        <end position="291"/>
    </location>
</feature>
<evidence type="ECO:0000256" key="5">
    <source>
        <dbReference type="ARBA" id="ARBA00023136"/>
    </source>
</evidence>
<dbReference type="SUPFAM" id="SSF103473">
    <property type="entry name" value="MFS general substrate transporter"/>
    <property type="match status" value="1"/>
</dbReference>
<evidence type="ECO:0000256" key="2">
    <source>
        <dbReference type="ARBA" id="ARBA00022448"/>
    </source>
</evidence>
<evidence type="ECO:0000256" key="4">
    <source>
        <dbReference type="ARBA" id="ARBA00022989"/>
    </source>
</evidence>
<feature type="transmembrane region" description="Helical" evidence="8">
    <location>
        <begin position="244"/>
        <end position="264"/>
    </location>
</feature>
<gene>
    <name evidence="10" type="primary">mmr</name>
    <name evidence="10" type="ORF">GCM10010339_08580</name>
</gene>
<dbReference type="CDD" id="cd17321">
    <property type="entry name" value="MFS_MMR_MDR_like"/>
    <property type="match status" value="1"/>
</dbReference>
<dbReference type="Gene3D" id="1.20.1250.20">
    <property type="entry name" value="MFS general substrate transporter like domains"/>
    <property type="match status" value="1"/>
</dbReference>
<feature type="transmembrane region" description="Helical" evidence="8">
    <location>
        <begin position="473"/>
        <end position="496"/>
    </location>
</feature>
<organism evidence="10 11">
    <name type="scientific">Streptomyces alanosinicus</name>
    <dbReference type="NCBI Taxonomy" id="68171"/>
    <lineage>
        <taxon>Bacteria</taxon>
        <taxon>Bacillati</taxon>
        <taxon>Actinomycetota</taxon>
        <taxon>Actinomycetes</taxon>
        <taxon>Kitasatosporales</taxon>
        <taxon>Streptomycetaceae</taxon>
        <taxon>Streptomyces</taxon>
    </lineage>
</organism>
<name>A0A918YDK8_9ACTN</name>